<sequence length="391" mass="45233">MIRDQYLNDLKENLSSLNPQELNDIVDYFTEYFEEQDDDAKVIAELGDPWEAAQEILKNMEKEETSQADTKTSYSSDFGQETFKEEFRKEFDKETFKEAFKKDFHQNFQNHFKETFQKNFLKNFIKNFNFSVNVQESDQFVKVTSLPLEDLSRIHLDLENDNLSIKLSPLNHARLTYTIDIADKNQSLPYLFKDGKLSLYSNEKLYIRKIDLELPQDPFLLEICGNLEDVNLNIEKLTVDDLSLSSEDCNLSFTALQIKNVMLQMDNCNLSLDSSKLGQVTMNAEDCNLSILSCQLDKMELEAEDCKLTSHRNQIISSLHVQAEDSNLTHEMDRQEVSNYQISAEDSTVNLATDLVGQSQKTSNTFYFNTVQERSNTVIRFTCQDSTLTIL</sequence>
<name>A0A0E4H8Q2_9STRE</name>
<accession>A0A0E4H8Q2</accession>
<gene>
    <name evidence="2" type="ORF">BN1356_01824</name>
</gene>
<evidence type="ECO:0000259" key="1">
    <source>
        <dbReference type="Pfam" id="PF13349"/>
    </source>
</evidence>
<reference evidence="3" key="1">
    <citation type="submission" date="2015-03" db="EMBL/GenBank/DDBJ databases">
        <authorList>
            <person name="Urmite Genomes"/>
        </authorList>
    </citation>
    <scope>NUCLEOTIDE SEQUENCE [LARGE SCALE GENOMIC DNA]</scope>
    <source>
        <strain evidence="3">FF10</strain>
    </source>
</reference>
<evidence type="ECO:0000313" key="2">
    <source>
        <dbReference type="EMBL" id="CQR25479.1"/>
    </source>
</evidence>
<dbReference type="Pfam" id="PF13349">
    <property type="entry name" value="DUF4097"/>
    <property type="match status" value="1"/>
</dbReference>
<dbReference type="AlphaFoldDB" id="A0A0E4H8Q2"/>
<organism evidence="2 3">
    <name type="scientific">Streptococcus varani</name>
    <dbReference type="NCBI Taxonomy" id="1608583"/>
    <lineage>
        <taxon>Bacteria</taxon>
        <taxon>Bacillati</taxon>
        <taxon>Bacillota</taxon>
        <taxon>Bacilli</taxon>
        <taxon>Lactobacillales</taxon>
        <taxon>Streptococcaceae</taxon>
        <taxon>Streptococcus</taxon>
    </lineage>
</organism>
<feature type="domain" description="DUF4097" evidence="1">
    <location>
        <begin position="179"/>
        <end position="364"/>
    </location>
</feature>
<dbReference type="InterPro" id="IPR025164">
    <property type="entry name" value="Toastrack_DUF4097"/>
</dbReference>
<proteinExistence type="predicted"/>
<protein>
    <submittedName>
        <fullName evidence="2">Membrane protein</fullName>
    </submittedName>
</protein>
<dbReference type="Pfam" id="PF22564">
    <property type="entry name" value="HAAS"/>
    <property type="match status" value="1"/>
</dbReference>
<dbReference type="STRING" id="1608583.BN1356_01824"/>
<dbReference type="OrthoDB" id="95800at2"/>
<dbReference type="EMBL" id="CTEN01000004">
    <property type="protein sequence ID" value="CQR25479.1"/>
    <property type="molecule type" value="Genomic_DNA"/>
</dbReference>
<dbReference type="RefSeq" id="WP_093651029.1">
    <property type="nucleotide sequence ID" value="NZ_CTEN01000004.1"/>
</dbReference>
<evidence type="ECO:0000313" key="3">
    <source>
        <dbReference type="Proteomes" id="UP000198604"/>
    </source>
</evidence>
<keyword evidence="3" id="KW-1185">Reference proteome</keyword>
<dbReference type="Proteomes" id="UP000198604">
    <property type="component" value="Unassembled WGS sequence"/>
</dbReference>